<keyword evidence="2" id="KW-1185">Reference proteome</keyword>
<protein>
    <submittedName>
        <fullName evidence="1">Uncharacterized protein</fullName>
    </submittedName>
</protein>
<dbReference type="AlphaFoldDB" id="A0A1E5LCA0"/>
<name>A0A1E5LCA0_9BACI</name>
<sequence>MLFISLTLMLFFLSACQTSNVEELYEGVSLKIAVVGELPNIREDNITFNKLSLNELYHANLDVYDAVFIMEDHLSDAANEKYVKMYKEKKVPYFFVGSKAYTIPFQDFQNPASYEVEAKKVNDTYYFISGLLYEEGGESFRSWSLPYSYIDNEIQRDNVQGVYSRVFEVIEKEIKVAYESNDSSTVIMQYN</sequence>
<evidence type="ECO:0000313" key="1">
    <source>
        <dbReference type="EMBL" id="OEH91712.1"/>
    </source>
</evidence>
<reference evidence="1 2" key="1">
    <citation type="submission" date="2016-08" db="EMBL/GenBank/DDBJ databases">
        <title>Genome of Bacillus solimangrovi GH2-4.</title>
        <authorList>
            <person name="Lim S."/>
            <person name="Kim B.-C."/>
        </authorList>
    </citation>
    <scope>NUCLEOTIDE SEQUENCE [LARGE SCALE GENOMIC DNA]</scope>
    <source>
        <strain evidence="1 2">GH2-4</strain>
    </source>
</reference>
<organism evidence="1 2">
    <name type="scientific">Bacillus solimangrovi</name>
    <dbReference type="NCBI Taxonomy" id="1305675"/>
    <lineage>
        <taxon>Bacteria</taxon>
        <taxon>Bacillati</taxon>
        <taxon>Bacillota</taxon>
        <taxon>Bacilli</taxon>
        <taxon>Bacillales</taxon>
        <taxon>Bacillaceae</taxon>
        <taxon>Bacillus</taxon>
    </lineage>
</organism>
<evidence type="ECO:0000313" key="2">
    <source>
        <dbReference type="Proteomes" id="UP000095209"/>
    </source>
</evidence>
<comment type="caution">
    <text evidence="1">The sequence shown here is derived from an EMBL/GenBank/DDBJ whole genome shotgun (WGS) entry which is preliminary data.</text>
</comment>
<dbReference type="RefSeq" id="WP_069718269.1">
    <property type="nucleotide sequence ID" value="NZ_MJEH01000050.1"/>
</dbReference>
<accession>A0A1E5LCA0</accession>
<gene>
    <name evidence="1" type="ORF">BFG57_17995</name>
</gene>
<dbReference type="Proteomes" id="UP000095209">
    <property type="component" value="Unassembled WGS sequence"/>
</dbReference>
<dbReference type="OrthoDB" id="2454533at2"/>
<dbReference type="EMBL" id="MJEH01000050">
    <property type="protein sequence ID" value="OEH91712.1"/>
    <property type="molecule type" value="Genomic_DNA"/>
</dbReference>
<proteinExistence type="predicted"/>